<keyword evidence="4 6" id="KW-0964">Secreted</keyword>
<dbReference type="Proteomes" id="UP000813462">
    <property type="component" value="Unassembled WGS sequence"/>
</dbReference>
<evidence type="ECO:0000256" key="6">
    <source>
        <dbReference type="RuleBase" id="RU367044"/>
    </source>
</evidence>
<reference evidence="7" key="1">
    <citation type="journal article" date="2021" name="Front. Plant Sci.">
        <title>Chromosome-Scale Genome Assembly for Chinese Sour Jujube and Insights Into Its Genome Evolution and Domestication Signature.</title>
        <authorList>
            <person name="Shen L.-Y."/>
            <person name="Luo H."/>
            <person name="Wang X.-L."/>
            <person name="Wang X.-M."/>
            <person name="Qiu X.-J."/>
            <person name="Liu H."/>
            <person name="Zhou S.-S."/>
            <person name="Jia K.-H."/>
            <person name="Nie S."/>
            <person name="Bao Y.-T."/>
            <person name="Zhang R.-G."/>
            <person name="Yun Q.-Z."/>
            <person name="Chai Y.-H."/>
            <person name="Lu J.-Y."/>
            <person name="Li Y."/>
            <person name="Zhao S.-W."/>
            <person name="Mao J.-F."/>
            <person name="Jia S.-G."/>
            <person name="Mao Y.-M."/>
        </authorList>
    </citation>
    <scope>NUCLEOTIDE SEQUENCE</scope>
    <source>
        <strain evidence="7">AT0</strain>
        <tissue evidence="7">Leaf</tissue>
    </source>
</reference>
<sequence>MALFLVLAISISSISTLSAEKITVFNELFDNVDLNVHCHSNKHDVGVQVVPYGARYQWFSKDSSYTCDLSWVKKKASFVLYDSRRDDKSSNVKITLFNDLGPQIDLTVHCSGTGHDVGSQVVPSGGRYQWMSQIDAYSCSLIWPLKNGTFPIYEKTRDDSRCPEGWCFWRIAQDGLYLNIKDLNNPGDFVLVFSWP</sequence>
<comment type="similarity">
    <text evidence="2 6">Belongs to the plant self-incompatibility (S1) protein family.</text>
</comment>
<dbReference type="GO" id="GO:0060320">
    <property type="term" value="P:rejection of self pollen"/>
    <property type="evidence" value="ECO:0007669"/>
    <property type="project" value="UniProtKB-KW"/>
</dbReference>
<gene>
    <name evidence="7" type="ORF">FEM48_Zijuj07G0076900</name>
</gene>
<dbReference type="PANTHER" id="PTHR31232">
    <property type="match status" value="1"/>
</dbReference>
<evidence type="ECO:0000256" key="3">
    <source>
        <dbReference type="ARBA" id="ARBA00022471"/>
    </source>
</evidence>
<evidence type="ECO:0000313" key="8">
    <source>
        <dbReference type="Proteomes" id="UP000813462"/>
    </source>
</evidence>
<dbReference type="GO" id="GO:0005576">
    <property type="term" value="C:extracellular region"/>
    <property type="evidence" value="ECO:0007669"/>
    <property type="project" value="UniProtKB-SubCell"/>
</dbReference>
<keyword evidence="3 6" id="KW-0713">Self-incompatibility</keyword>
<dbReference type="InterPro" id="IPR010264">
    <property type="entry name" value="Self-incomp_S1"/>
</dbReference>
<evidence type="ECO:0000313" key="7">
    <source>
        <dbReference type="EMBL" id="KAH7521861.1"/>
    </source>
</evidence>
<feature type="chain" id="PRO_5038163931" description="S-protein homolog" evidence="6">
    <location>
        <begin position="20"/>
        <end position="196"/>
    </location>
</feature>
<evidence type="ECO:0000256" key="2">
    <source>
        <dbReference type="ARBA" id="ARBA00005581"/>
    </source>
</evidence>
<organism evidence="7 8">
    <name type="scientific">Ziziphus jujuba var. spinosa</name>
    <dbReference type="NCBI Taxonomy" id="714518"/>
    <lineage>
        <taxon>Eukaryota</taxon>
        <taxon>Viridiplantae</taxon>
        <taxon>Streptophyta</taxon>
        <taxon>Embryophyta</taxon>
        <taxon>Tracheophyta</taxon>
        <taxon>Spermatophyta</taxon>
        <taxon>Magnoliopsida</taxon>
        <taxon>eudicotyledons</taxon>
        <taxon>Gunneridae</taxon>
        <taxon>Pentapetalae</taxon>
        <taxon>rosids</taxon>
        <taxon>fabids</taxon>
        <taxon>Rosales</taxon>
        <taxon>Rhamnaceae</taxon>
        <taxon>Paliureae</taxon>
        <taxon>Ziziphus</taxon>
    </lineage>
</organism>
<dbReference type="EMBL" id="JAEACU010000007">
    <property type="protein sequence ID" value="KAH7521861.1"/>
    <property type="molecule type" value="Genomic_DNA"/>
</dbReference>
<evidence type="ECO:0000256" key="5">
    <source>
        <dbReference type="ARBA" id="ARBA00022729"/>
    </source>
</evidence>
<dbReference type="Pfam" id="PF05938">
    <property type="entry name" value="Self-incomp_S1"/>
    <property type="match status" value="2"/>
</dbReference>
<dbReference type="PANTHER" id="PTHR31232:SF18">
    <property type="entry name" value="S-PROTEIN HOMOLOG"/>
    <property type="match status" value="1"/>
</dbReference>
<protein>
    <recommendedName>
        <fullName evidence="6">S-protein homolog</fullName>
    </recommendedName>
</protein>
<keyword evidence="5 6" id="KW-0732">Signal</keyword>
<proteinExistence type="inferred from homology"/>
<evidence type="ECO:0000256" key="4">
    <source>
        <dbReference type="ARBA" id="ARBA00022525"/>
    </source>
</evidence>
<name>A0A978V3C8_ZIZJJ</name>
<feature type="signal peptide" evidence="6">
    <location>
        <begin position="1"/>
        <end position="19"/>
    </location>
</feature>
<evidence type="ECO:0000256" key="1">
    <source>
        <dbReference type="ARBA" id="ARBA00004613"/>
    </source>
</evidence>
<dbReference type="AlphaFoldDB" id="A0A978V3C8"/>
<comment type="subcellular location">
    <subcellularLocation>
        <location evidence="1 6">Secreted</location>
    </subcellularLocation>
</comment>
<accession>A0A978V3C8</accession>
<comment type="caution">
    <text evidence="7">The sequence shown here is derived from an EMBL/GenBank/DDBJ whole genome shotgun (WGS) entry which is preliminary data.</text>
</comment>